<protein>
    <submittedName>
        <fullName evidence="1">Extracellular solute-binding protein family 1</fullName>
    </submittedName>
</protein>
<dbReference type="Pfam" id="PF01547">
    <property type="entry name" value="SBP_bac_1"/>
    <property type="match status" value="1"/>
</dbReference>
<keyword evidence="2" id="KW-1185">Reference proteome</keyword>
<dbReference type="Proteomes" id="UP000000370">
    <property type="component" value="Chromosome"/>
</dbReference>
<dbReference type="PANTHER" id="PTHR43649:SF12">
    <property type="entry name" value="DIACETYLCHITOBIOSE BINDING PROTEIN DASA"/>
    <property type="match status" value="1"/>
</dbReference>
<dbReference type="Gene3D" id="3.40.190.10">
    <property type="entry name" value="Periplasmic binding protein-like II"/>
    <property type="match status" value="1"/>
</dbReference>
<organism evidence="1 2">
    <name type="scientific">Lachnoclostridium phytofermentans (strain ATCC 700394 / DSM 18823 / ISDg)</name>
    <name type="common">Clostridium phytofermentans</name>
    <dbReference type="NCBI Taxonomy" id="357809"/>
    <lineage>
        <taxon>Bacteria</taxon>
        <taxon>Bacillati</taxon>
        <taxon>Bacillota</taxon>
        <taxon>Clostridia</taxon>
        <taxon>Lachnospirales</taxon>
        <taxon>Lachnospiraceae</taxon>
    </lineage>
</organism>
<dbReference type="RefSeq" id="WP_012198525.1">
    <property type="nucleotide sequence ID" value="NC_010001.1"/>
</dbReference>
<dbReference type="SUPFAM" id="SSF53850">
    <property type="entry name" value="Periplasmic binding protein-like II"/>
    <property type="match status" value="1"/>
</dbReference>
<reference evidence="2" key="1">
    <citation type="submission" date="2007-11" db="EMBL/GenBank/DDBJ databases">
        <title>Complete genome sequence of Clostridium phytofermentans ISDg.</title>
        <authorList>
            <person name="Leschine S.B."/>
            <person name="Warnick T.A."/>
            <person name="Blanchard J.L."/>
            <person name="Schnell D.J."/>
            <person name="Petit E.L."/>
            <person name="LaTouf W.G."/>
            <person name="Copeland A."/>
            <person name="Lucas S."/>
            <person name="Lapidus A."/>
            <person name="Barry K."/>
            <person name="Glavina del Rio T."/>
            <person name="Dalin E."/>
            <person name="Tice H."/>
            <person name="Pitluck S."/>
            <person name="Kiss H."/>
            <person name="Brettin T."/>
            <person name="Bruce D."/>
            <person name="Detter J.C."/>
            <person name="Han C."/>
            <person name="Kuske C."/>
            <person name="Schmutz J."/>
            <person name="Larimer F."/>
            <person name="Land M."/>
            <person name="Hauser L."/>
            <person name="Kyrpides N."/>
            <person name="Kim E.A."/>
            <person name="Richardson P."/>
        </authorList>
    </citation>
    <scope>NUCLEOTIDE SEQUENCE [LARGE SCALE GENOMIC DNA]</scope>
    <source>
        <strain evidence="2">ATCC 700394 / DSM 18823 / ISDg</strain>
    </source>
</reference>
<dbReference type="OrthoDB" id="94797at2"/>
<name>A9KI47_LACP7</name>
<evidence type="ECO:0000313" key="2">
    <source>
        <dbReference type="Proteomes" id="UP000000370"/>
    </source>
</evidence>
<dbReference type="KEGG" id="cpy:Cphy_0494"/>
<dbReference type="eggNOG" id="COG1653">
    <property type="taxonomic scope" value="Bacteria"/>
</dbReference>
<evidence type="ECO:0000313" key="1">
    <source>
        <dbReference type="EMBL" id="ABX40881.1"/>
    </source>
</evidence>
<proteinExistence type="predicted"/>
<gene>
    <name evidence="1" type="ordered locus">Cphy_0494</name>
</gene>
<dbReference type="EMBL" id="CP000885">
    <property type="protein sequence ID" value="ABX40881.1"/>
    <property type="molecule type" value="Genomic_DNA"/>
</dbReference>
<accession>A9KI47</accession>
<dbReference type="HOGENOM" id="CLU_589041_0_0_9"/>
<dbReference type="STRING" id="357809.Cphy_0494"/>
<sequence length="465" mass="52428" precursor="true">MKFIKNSVLSILFVVVMLIGLTGCDNLKRNSASSLESKVEEKKKKIVTVWTKDRHDAEFQLEKIEEYNASNSDNIEIRYSIFSDNYLQAVDLAFQSNSAPDILVFTSQVFNNYVVSDQFADLTPFMDKEFKETFSSSMIEGLNVIDGKCYYIPTAATICRLFYNKDIFERVGVLEPPRTLDEMVEIAQKITKELSGEGIYGFSANMKYPNSALNRSLMPMAQMGLGIRSGFDFKKGVYDFSGYQTILEEWRTLLSPECAYPNSDSLDIDPLRKLFAAGKIGMYMSYAHSELGVYENQFPMEQEWRCTEIPVVGGIILGAQNYSLNNGYLFNAKSKNLDAAWKAYVSVFADIDNLAEYHSQGLGISTVPKVLERATLNQSYIDNPALLVGENDKIWPKVPHEANVNAIVVDGLDMYNTFAELIYGTMDIKEGLSDLTKRYNKAYQEGINSGIGEVYKIDDFDPLNP</sequence>
<dbReference type="AlphaFoldDB" id="A9KI47"/>
<dbReference type="PROSITE" id="PS51257">
    <property type="entry name" value="PROKAR_LIPOPROTEIN"/>
    <property type="match status" value="1"/>
</dbReference>
<dbReference type="PANTHER" id="PTHR43649">
    <property type="entry name" value="ARABINOSE-BINDING PROTEIN-RELATED"/>
    <property type="match status" value="1"/>
</dbReference>
<dbReference type="InterPro" id="IPR050490">
    <property type="entry name" value="Bact_solute-bd_prot1"/>
</dbReference>
<dbReference type="InterPro" id="IPR006059">
    <property type="entry name" value="SBP"/>
</dbReference>